<comment type="caution">
    <text evidence="2">The sequence shown here is derived from an EMBL/GenBank/DDBJ whole genome shotgun (WGS) entry which is preliminary data.</text>
</comment>
<dbReference type="Proteomes" id="UP000216101">
    <property type="component" value="Unassembled WGS sequence"/>
</dbReference>
<feature type="signal peptide" evidence="1">
    <location>
        <begin position="1"/>
        <end position="26"/>
    </location>
</feature>
<dbReference type="AlphaFoldDB" id="A0A266QD67"/>
<keyword evidence="1" id="KW-0732">Signal</keyword>
<keyword evidence="3" id="KW-1185">Reference proteome</keyword>
<organism evidence="2 3">
    <name type="scientific">Cellvibrio mixtus</name>
    <dbReference type="NCBI Taxonomy" id="39650"/>
    <lineage>
        <taxon>Bacteria</taxon>
        <taxon>Pseudomonadati</taxon>
        <taxon>Pseudomonadota</taxon>
        <taxon>Gammaproteobacteria</taxon>
        <taxon>Cellvibrionales</taxon>
        <taxon>Cellvibrionaceae</taxon>
        <taxon>Cellvibrio</taxon>
    </lineage>
</organism>
<keyword evidence="2" id="KW-0347">Helicase</keyword>
<evidence type="ECO:0000256" key="1">
    <source>
        <dbReference type="SAM" id="SignalP"/>
    </source>
</evidence>
<dbReference type="InterPro" id="IPR036444">
    <property type="entry name" value="PLipase_A2_dom_sf"/>
</dbReference>
<evidence type="ECO:0000313" key="3">
    <source>
        <dbReference type="Proteomes" id="UP000216101"/>
    </source>
</evidence>
<dbReference type="GO" id="GO:0006644">
    <property type="term" value="P:phospholipid metabolic process"/>
    <property type="evidence" value="ECO:0007669"/>
    <property type="project" value="InterPro"/>
</dbReference>
<accession>A0A266QD67</accession>
<keyword evidence="2" id="KW-0067">ATP-binding</keyword>
<dbReference type="SUPFAM" id="SSF48619">
    <property type="entry name" value="Phospholipase A2, PLA2"/>
    <property type="match status" value="1"/>
</dbReference>
<dbReference type="EMBL" id="NHNI01000001">
    <property type="protein sequence ID" value="OZY87291.1"/>
    <property type="molecule type" value="Genomic_DNA"/>
</dbReference>
<dbReference type="RefSeq" id="WP_094984733.1">
    <property type="nucleotide sequence ID" value="NZ_NHNI01000001.1"/>
</dbReference>
<dbReference type="GO" id="GO:0004386">
    <property type="term" value="F:helicase activity"/>
    <property type="evidence" value="ECO:0007669"/>
    <property type="project" value="UniProtKB-KW"/>
</dbReference>
<proteinExistence type="predicted"/>
<sequence length="170" mass="18757">MRMFLSAAFFVSVIALSASLPSPAAANSLKPFTTDGCSLWIDGTPEQPHLWRHCCVAHDLAYWQGGTKADRQQADADILACVKQAQGPGMAQYMYANVRWGGSPYWMSSYRWGYGWNYLDGIWPRGYKLPTAEEQAQIAAQLPAAQALIARDIELYPASKDKELTPAPAN</sequence>
<protein>
    <submittedName>
        <fullName evidence="2">Helicase</fullName>
    </submittedName>
</protein>
<feature type="chain" id="PRO_5012447442" evidence="1">
    <location>
        <begin position="27"/>
        <end position="170"/>
    </location>
</feature>
<dbReference type="GO" id="GO:0050482">
    <property type="term" value="P:arachidonate secretion"/>
    <property type="evidence" value="ECO:0007669"/>
    <property type="project" value="InterPro"/>
</dbReference>
<name>A0A266QD67_9GAMM</name>
<evidence type="ECO:0000313" key="2">
    <source>
        <dbReference type="EMBL" id="OZY87291.1"/>
    </source>
</evidence>
<reference evidence="3" key="1">
    <citation type="submission" date="2017-05" db="EMBL/GenBank/DDBJ databases">
        <authorList>
            <person name="Barney B.M."/>
        </authorList>
    </citation>
    <scope>NUCLEOTIDE SEQUENCE [LARGE SCALE GENOMIC DNA]</scope>
    <source>
        <strain evidence="3">PSBB022</strain>
    </source>
</reference>
<keyword evidence="2" id="KW-0547">Nucleotide-binding</keyword>
<dbReference type="GO" id="GO:0004623">
    <property type="term" value="F:phospholipase A2 activity"/>
    <property type="evidence" value="ECO:0007669"/>
    <property type="project" value="InterPro"/>
</dbReference>
<gene>
    <name evidence="2" type="ORF">CBP51_10015</name>
</gene>
<keyword evidence="2" id="KW-0378">Hydrolase</keyword>